<dbReference type="PANTHER" id="PTHR23335">
    <property type="entry name" value="CALMODULIN-BINDING TRANSCRIPTION ACTIVATOR CAMTA"/>
    <property type="match status" value="1"/>
</dbReference>
<dbReference type="PROSITE" id="PS51437">
    <property type="entry name" value="CG_1"/>
    <property type="match status" value="1"/>
</dbReference>
<keyword evidence="3 7" id="KW-0040">ANK repeat</keyword>
<evidence type="ECO:0000256" key="8">
    <source>
        <dbReference type="SAM" id="MobiDB-lite"/>
    </source>
</evidence>
<dbReference type="SUPFAM" id="SSF81296">
    <property type="entry name" value="E set domains"/>
    <property type="match status" value="1"/>
</dbReference>
<dbReference type="InterPro" id="IPR013783">
    <property type="entry name" value="Ig-like_fold"/>
</dbReference>
<name>A0A6A6M9I9_HEVBR</name>
<keyword evidence="5" id="KW-0804">Transcription</keyword>
<dbReference type="Gene3D" id="1.25.40.20">
    <property type="entry name" value="Ankyrin repeat-containing domain"/>
    <property type="match status" value="1"/>
</dbReference>
<dbReference type="GO" id="GO:0003712">
    <property type="term" value="F:transcription coregulator activity"/>
    <property type="evidence" value="ECO:0007669"/>
    <property type="project" value="TreeGrafter"/>
</dbReference>
<feature type="compositionally biased region" description="Polar residues" evidence="8">
    <location>
        <begin position="539"/>
        <end position="548"/>
    </location>
</feature>
<dbReference type="Proteomes" id="UP000467840">
    <property type="component" value="Chromosome 14"/>
</dbReference>
<dbReference type="Gene3D" id="2.60.40.10">
    <property type="entry name" value="Immunoglobulins"/>
    <property type="match status" value="1"/>
</dbReference>
<evidence type="ECO:0000313" key="10">
    <source>
        <dbReference type="EMBL" id="KAF2310330.1"/>
    </source>
</evidence>
<evidence type="ECO:0000256" key="3">
    <source>
        <dbReference type="ARBA" id="ARBA00023043"/>
    </source>
</evidence>
<dbReference type="InterPro" id="IPR002110">
    <property type="entry name" value="Ankyrin_rpt"/>
</dbReference>
<dbReference type="EMBL" id="JAAGAX010000006">
    <property type="protein sequence ID" value="KAF2310330.1"/>
    <property type="molecule type" value="Genomic_DNA"/>
</dbReference>
<proteinExistence type="inferred from homology"/>
<dbReference type="InterPro" id="IPR036770">
    <property type="entry name" value="Ankyrin_rpt-contain_sf"/>
</dbReference>
<dbReference type="InterPro" id="IPR002909">
    <property type="entry name" value="IPT_dom"/>
</dbReference>
<dbReference type="Pfam" id="PF08241">
    <property type="entry name" value="Methyltransf_11"/>
    <property type="match status" value="1"/>
</dbReference>
<dbReference type="SUPFAM" id="SSF48403">
    <property type="entry name" value="Ankyrin repeat"/>
    <property type="match status" value="1"/>
</dbReference>
<evidence type="ECO:0000256" key="2">
    <source>
        <dbReference type="ARBA" id="ARBA00008267"/>
    </source>
</evidence>
<feature type="region of interest" description="Disordered" evidence="8">
    <location>
        <begin position="539"/>
        <end position="560"/>
    </location>
</feature>
<sequence>MMMTDDRRSLDRKLRCLEDRRSAEQLECEMTMGTPTQAYGEPCYWDNRYANESGPFDWYQKYASLAPLINLYTPRHHHPRILVIGCGNSAFSEGMVDDGYEDVVNVDISSVVIEAMKKKYSNRPQLKYIQMDVRDMNAFQTGSFDAVIDKGTLDSILCGNNSRQNAAKMFEEVWRVLKDKGVYILVTYGAPVYRLCMLRESCLWGIKLHVIEKVLSGGVSEHPIWELTNPVMLDDNGNSVEATLGKNPDVHYIYVCTKVYPILIGDSLMKFRIGADSGGSKHRWLRPNEILEILRNYQRFKLTPEPPNQPSAGSLFLFDRKALRYFRKDGHRWRKKKDGKTVREAHEKLKAGSVDVLHCYYAHGRTMTAFSGDVTGCLMGLQVWCFLFASRSKYPEVEDVDSRDDVGASLTEPMIGSLSRNASLLANEVEGLPPGSWFNGVKFDHSTGSSLWTEIPGSSKYAYHVPDQKFYVGQPRGADVITRKLTDSRLDGDIPDSVATGDRLINNVDDQALAAIPQRLILEHDFNLIPSHFVNHSGSRTTASTAQVDNKPKDGGASTNELGELKKLDSFGRWMDKEIGGDCDDSLMASDSGNYWNTLDTENDDKEVSSLSHHMQLDIESLGPSLSQEQLFSIRDFSPDWAYSGVETKVLIIGTFLGSKKFSSETKWGCMFGEIEVSAEVLTDNVIRCQAPLHATGRVPFYVTCCNRLCEWLVCKVHGGGKGPDVLDGEGQGVIHLTAGLGYEWAMGLIVAASNNPNFRDAQGRTALHWASYFGREETVIALVRLGVDPTAVDDPTPTFPGGKIAADLASSQGHKGIAGFLAEAFLTGHLSSLNIKENVTDTVDATISAEKATETAAQVAFPLSGGADDQFSLKESLAAVRKSTIAAALIQAAYRSYSFRYRQFPKSSDDSEVSLDLAALGPLKKDQSRSHFEDYLHSAAAHVRGHRVRRQYKKVIWSVSIVEKAILRWRRKRPGLRGFQVEKLSGDVIQETEKTNEYEFLRIGRKQKFAGVEKALARVKSMVRDPVARDQYMRLITKSEHLKMSDEGISVSRQDES</sequence>
<feature type="domain" description="CG-1" evidence="9">
    <location>
        <begin position="273"/>
        <end position="403"/>
    </location>
</feature>
<organism evidence="10 11">
    <name type="scientific">Hevea brasiliensis</name>
    <name type="common">Para rubber tree</name>
    <name type="synonym">Siphonia brasiliensis</name>
    <dbReference type="NCBI Taxonomy" id="3981"/>
    <lineage>
        <taxon>Eukaryota</taxon>
        <taxon>Viridiplantae</taxon>
        <taxon>Streptophyta</taxon>
        <taxon>Embryophyta</taxon>
        <taxon>Tracheophyta</taxon>
        <taxon>Spermatophyta</taxon>
        <taxon>Magnoliopsida</taxon>
        <taxon>eudicotyledons</taxon>
        <taxon>Gunneridae</taxon>
        <taxon>Pentapetalae</taxon>
        <taxon>rosids</taxon>
        <taxon>fabids</taxon>
        <taxon>Malpighiales</taxon>
        <taxon>Euphorbiaceae</taxon>
        <taxon>Crotonoideae</taxon>
        <taxon>Micrandreae</taxon>
        <taxon>Hevea</taxon>
    </lineage>
</organism>
<dbReference type="InterPro" id="IPR013216">
    <property type="entry name" value="Methyltransf_11"/>
</dbReference>
<evidence type="ECO:0000256" key="7">
    <source>
        <dbReference type="PROSITE-ProRule" id="PRU00023"/>
    </source>
</evidence>
<evidence type="ECO:0000259" key="9">
    <source>
        <dbReference type="PROSITE" id="PS51437"/>
    </source>
</evidence>
<dbReference type="Pfam" id="PF03859">
    <property type="entry name" value="CG-1"/>
    <property type="match status" value="1"/>
</dbReference>
<dbReference type="InterPro" id="IPR029063">
    <property type="entry name" value="SAM-dependent_MTases_sf"/>
</dbReference>
<comment type="similarity">
    <text evidence="2">Belongs to the CAMTA family.</text>
</comment>
<evidence type="ECO:0000313" key="11">
    <source>
        <dbReference type="Proteomes" id="UP000467840"/>
    </source>
</evidence>
<evidence type="ECO:0000256" key="1">
    <source>
        <dbReference type="ARBA" id="ARBA00004123"/>
    </source>
</evidence>
<dbReference type="SMART" id="SM01076">
    <property type="entry name" value="CG-1"/>
    <property type="match status" value="1"/>
</dbReference>
<dbReference type="GO" id="GO:0005634">
    <property type="term" value="C:nucleus"/>
    <property type="evidence" value="ECO:0007669"/>
    <property type="project" value="UniProtKB-SubCell"/>
</dbReference>
<dbReference type="GO" id="GO:0003690">
    <property type="term" value="F:double-stranded DNA binding"/>
    <property type="evidence" value="ECO:0007669"/>
    <property type="project" value="TreeGrafter"/>
</dbReference>
<dbReference type="PANTHER" id="PTHR23335:SF0">
    <property type="entry name" value="CALMODULIN-BINDING TRANSCRIPTION ACTIVATOR 2-LIKE ISOFORM X1"/>
    <property type="match status" value="1"/>
</dbReference>
<protein>
    <recommendedName>
        <fullName evidence="9">CG-1 domain-containing protein</fullName>
    </recommendedName>
</protein>
<dbReference type="GO" id="GO:0008757">
    <property type="term" value="F:S-adenosylmethionine-dependent methyltransferase activity"/>
    <property type="evidence" value="ECO:0007669"/>
    <property type="project" value="InterPro"/>
</dbReference>
<reference evidence="10 11" key="1">
    <citation type="journal article" date="2020" name="Mol. Plant">
        <title>The Chromosome-Based Rubber Tree Genome Provides New Insights into Spurge Genome Evolution and Rubber Biosynthesis.</title>
        <authorList>
            <person name="Liu J."/>
            <person name="Shi C."/>
            <person name="Shi C.C."/>
            <person name="Li W."/>
            <person name="Zhang Q.J."/>
            <person name="Zhang Y."/>
            <person name="Li K."/>
            <person name="Lu H.F."/>
            <person name="Shi C."/>
            <person name="Zhu S.T."/>
            <person name="Xiao Z.Y."/>
            <person name="Nan H."/>
            <person name="Yue Y."/>
            <person name="Zhu X.G."/>
            <person name="Wu Y."/>
            <person name="Hong X.N."/>
            <person name="Fan G.Y."/>
            <person name="Tong Y."/>
            <person name="Zhang D."/>
            <person name="Mao C.L."/>
            <person name="Liu Y.L."/>
            <person name="Hao S.J."/>
            <person name="Liu W.Q."/>
            <person name="Lv M.Q."/>
            <person name="Zhang H.B."/>
            <person name="Liu Y."/>
            <person name="Hu-Tang G.R."/>
            <person name="Wang J.P."/>
            <person name="Wang J.H."/>
            <person name="Sun Y.H."/>
            <person name="Ni S.B."/>
            <person name="Chen W.B."/>
            <person name="Zhang X.C."/>
            <person name="Jiao Y.N."/>
            <person name="Eichler E.E."/>
            <person name="Li G.H."/>
            <person name="Liu X."/>
            <person name="Gao L.Z."/>
        </authorList>
    </citation>
    <scope>NUCLEOTIDE SEQUENCE [LARGE SCALE GENOMIC DNA]</scope>
    <source>
        <strain evidence="11">cv. GT1</strain>
        <tissue evidence="10">Leaf</tissue>
    </source>
</reference>
<accession>A0A6A6M9I9</accession>
<dbReference type="InterPro" id="IPR005559">
    <property type="entry name" value="CG-1_dom"/>
</dbReference>
<keyword evidence="11" id="KW-1185">Reference proteome</keyword>
<dbReference type="PROSITE" id="PS50088">
    <property type="entry name" value="ANK_REPEAT"/>
    <property type="match status" value="1"/>
</dbReference>
<dbReference type="InterPro" id="IPR014756">
    <property type="entry name" value="Ig_E-set"/>
</dbReference>
<dbReference type="GO" id="GO:0006357">
    <property type="term" value="P:regulation of transcription by RNA polymerase II"/>
    <property type="evidence" value="ECO:0007669"/>
    <property type="project" value="TreeGrafter"/>
</dbReference>
<feature type="repeat" description="ANK" evidence="7">
    <location>
        <begin position="763"/>
        <end position="795"/>
    </location>
</feature>
<evidence type="ECO:0000256" key="5">
    <source>
        <dbReference type="ARBA" id="ARBA00023163"/>
    </source>
</evidence>
<dbReference type="PROSITE" id="PS50297">
    <property type="entry name" value="ANK_REP_REGION"/>
    <property type="match status" value="1"/>
</dbReference>
<dbReference type="AlphaFoldDB" id="A0A6A6M9I9"/>
<dbReference type="SUPFAM" id="SSF53335">
    <property type="entry name" value="S-adenosyl-L-methionine-dependent methyltransferases"/>
    <property type="match status" value="1"/>
</dbReference>
<keyword evidence="4" id="KW-0010">Activator</keyword>
<dbReference type="Pfam" id="PF01833">
    <property type="entry name" value="TIG"/>
    <property type="match status" value="1"/>
</dbReference>
<comment type="subcellular location">
    <subcellularLocation>
        <location evidence="1">Nucleus</location>
    </subcellularLocation>
</comment>
<evidence type="ECO:0000256" key="4">
    <source>
        <dbReference type="ARBA" id="ARBA00023159"/>
    </source>
</evidence>
<dbReference type="SMART" id="SM00248">
    <property type="entry name" value="ANK"/>
    <property type="match status" value="1"/>
</dbReference>
<dbReference type="Gene3D" id="3.40.50.150">
    <property type="entry name" value="Vaccinia Virus protein VP39"/>
    <property type="match status" value="1"/>
</dbReference>
<dbReference type="CDD" id="cd02440">
    <property type="entry name" value="AdoMet_MTases"/>
    <property type="match status" value="1"/>
</dbReference>
<dbReference type="FunFam" id="3.40.50.150:FF:000224">
    <property type="entry name" value="S-adenosyl-L-methionine-dependent methyltransferases superfamily protein"/>
    <property type="match status" value="1"/>
</dbReference>
<keyword evidence="6" id="KW-0539">Nucleus</keyword>
<comment type="caution">
    <text evidence="10">The sequence shown here is derived from an EMBL/GenBank/DDBJ whole genome shotgun (WGS) entry which is preliminary data.</text>
</comment>
<dbReference type="Pfam" id="PF12796">
    <property type="entry name" value="Ank_2"/>
    <property type="match status" value="1"/>
</dbReference>
<gene>
    <name evidence="10" type="ORF">GH714_007847</name>
</gene>
<evidence type="ECO:0000256" key="6">
    <source>
        <dbReference type="ARBA" id="ARBA00023242"/>
    </source>
</evidence>